<keyword evidence="2" id="KW-0732">Signal</keyword>
<sequence length="377" mass="44131">MKKPVKKTWLLASALTLGMAVLTPLQAGATSVETTKNVTIQIEHQIKGTIKYFDGYGLTMKGTDGKNYFIGLHKFSDKQIEQLKLVEGQEISVEGTILKDYSDFFTFDVFKKSLPKGVTKEEIVQLEKLFNDLKKFEKEENYEEMDRIYEAMNAITRPYELANWQPEPFEEFINEAAFAEKNIVIKAQDKEQLKTLYSEWIKFVKEDNMDAAQEKIDKIYSILDIYYAELYPPLTFEQYMADFEVELTKEELAELKTVYEDAQKADKEKNEELSTKLWEQFYEMLNSHFKYEPISFEEYMADIEFDISQSDYTKLKQHYEEAVKLEQNGEEEKAGEQWEAFYKILDPYYEANRDILISASKLTINGQVVLPEPELTQ</sequence>
<dbReference type="Proteomes" id="UP001219585">
    <property type="component" value="Chromosome"/>
</dbReference>
<dbReference type="EMBL" id="CP113527">
    <property type="protein sequence ID" value="WDV05779.1"/>
    <property type="molecule type" value="Genomic_DNA"/>
</dbReference>
<dbReference type="RefSeq" id="WP_274793985.1">
    <property type="nucleotide sequence ID" value="NZ_CP113527.1"/>
</dbReference>
<reference evidence="3" key="1">
    <citation type="submission" date="2022-11" db="EMBL/GenBank/DDBJ databases">
        <title>Lysinibacillus irui.</title>
        <authorList>
            <person name="Akintayo S.O."/>
        </authorList>
    </citation>
    <scope>NUCLEOTIDE SEQUENCE</scope>
    <source>
        <strain evidence="3">IRB4-01</strain>
    </source>
</reference>
<evidence type="ECO:0000313" key="4">
    <source>
        <dbReference type="Proteomes" id="UP001219585"/>
    </source>
</evidence>
<feature type="signal peptide" evidence="2">
    <location>
        <begin position="1"/>
        <end position="29"/>
    </location>
</feature>
<feature type="coiled-coil region" evidence="1">
    <location>
        <begin position="245"/>
        <end position="272"/>
    </location>
</feature>
<accession>A0AAJ5RQD6</accession>
<dbReference type="AlphaFoldDB" id="A0AAJ5RQD6"/>
<evidence type="ECO:0000256" key="2">
    <source>
        <dbReference type="SAM" id="SignalP"/>
    </source>
</evidence>
<dbReference type="KEGG" id="liu:OU989_15930"/>
<name>A0AAJ5RQD6_9BACI</name>
<gene>
    <name evidence="3" type="ORF">OU989_15930</name>
</gene>
<evidence type="ECO:0000313" key="3">
    <source>
        <dbReference type="EMBL" id="WDV05779.1"/>
    </source>
</evidence>
<keyword evidence="1" id="KW-0175">Coiled coil</keyword>
<feature type="chain" id="PRO_5042571757" evidence="2">
    <location>
        <begin position="30"/>
        <end position="377"/>
    </location>
</feature>
<organism evidence="3 4">
    <name type="scientific">Lysinibacillus irui</name>
    <dbReference type="NCBI Taxonomy" id="2998077"/>
    <lineage>
        <taxon>Bacteria</taxon>
        <taxon>Bacillati</taxon>
        <taxon>Bacillota</taxon>
        <taxon>Bacilli</taxon>
        <taxon>Bacillales</taxon>
        <taxon>Bacillaceae</taxon>
        <taxon>Lysinibacillus</taxon>
    </lineage>
</organism>
<protein>
    <submittedName>
        <fullName evidence="3">Uncharacterized protein</fullName>
    </submittedName>
</protein>
<proteinExistence type="predicted"/>
<evidence type="ECO:0000256" key="1">
    <source>
        <dbReference type="SAM" id="Coils"/>
    </source>
</evidence>